<name>A0A4C1U0Q4_EUMVA</name>
<feature type="region of interest" description="Disordered" evidence="1">
    <location>
        <begin position="55"/>
        <end position="94"/>
    </location>
</feature>
<accession>A0A4C1U0Q4</accession>
<organism evidence="2 3">
    <name type="scientific">Eumeta variegata</name>
    <name type="common">Bagworm moth</name>
    <name type="synonym">Eumeta japonica</name>
    <dbReference type="NCBI Taxonomy" id="151549"/>
    <lineage>
        <taxon>Eukaryota</taxon>
        <taxon>Metazoa</taxon>
        <taxon>Ecdysozoa</taxon>
        <taxon>Arthropoda</taxon>
        <taxon>Hexapoda</taxon>
        <taxon>Insecta</taxon>
        <taxon>Pterygota</taxon>
        <taxon>Neoptera</taxon>
        <taxon>Endopterygota</taxon>
        <taxon>Lepidoptera</taxon>
        <taxon>Glossata</taxon>
        <taxon>Ditrysia</taxon>
        <taxon>Tineoidea</taxon>
        <taxon>Psychidae</taxon>
        <taxon>Oiketicinae</taxon>
        <taxon>Eumeta</taxon>
    </lineage>
</organism>
<sequence length="94" mass="10649">MNKFYPSPFRADVRHVIVVRDPIAYCSVAPLLLHQSSLLEISYFYPRDRLRADDCSSVTGVQGDRDRSALATGPGRRRRAPPAAKDRDARRPPR</sequence>
<evidence type="ECO:0000313" key="2">
    <source>
        <dbReference type="EMBL" id="GBP19396.1"/>
    </source>
</evidence>
<comment type="caution">
    <text evidence="2">The sequence shown here is derived from an EMBL/GenBank/DDBJ whole genome shotgun (WGS) entry which is preliminary data.</text>
</comment>
<keyword evidence="3" id="KW-1185">Reference proteome</keyword>
<dbReference type="EMBL" id="BGZK01000107">
    <property type="protein sequence ID" value="GBP19396.1"/>
    <property type="molecule type" value="Genomic_DNA"/>
</dbReference>
<gene>
    <name evidence="2" type="ORF">EVAR_12438_1</name>
</gene>
<dbReference type="Proteomes" id="UP000299102">
    <property type="component" value="Unassembled WGS sequence"/>
</dbReference>
<dbReference type="AlphaFoldDB" id="A0A4C1U0Q4"/>
<evidence type="ECO:0000256" key="1">
    <source>
        <dbReference type="SAM" id="MobiDB-lite"/>
    </source>
</evidence>
<proteinExistence type="predicted"/>
<reference evidence="2 3" key="1">
    <citation type="journal article" date="2019" name="Commun. Biol.">
        <title>The bagworm genome reveals a unique fibroin gene that provides high tensile strength.</title>
        <authorList>
            <person name="Kono N."/>
            <person name="Nakamura H."/>
            <person name="Ohtoshi R."/>
            <person name="Tomita M."/>
            <person name="Numata K."/>
            <person name="Arakawa K."/>
        </authorList>
    </citation>
    <scope>NUCLEOTIDE SEQUENCE [LARGE SCALE GENOMIC DNA]</scope>
</reference>
<feature type="compositionally biased region" description="Basic and acidic residues" evidence="1">
    <location>
        <begin position="84"/>
        <end position="94"/>
    </location>
</feature>
<evidence type="ECO:0000313" key="3">
    <source>
        <dbReference type="Proteomes" id="UP000299102"/>
    </source>
</evidence>
<protein>
    <submittedName>
        <fullName evidence="2">Uncharacterized protein</fullName>
    </submittedName>
</protein>